<dbReference type="AlphaFoldDB" id="A0AAV0EMB0"/>
<dbReference type="InterPro" id="IPR032795">
    <property type="entry name" value="DUF3741-assoc"/>
</dbReference>
<evidence type="ECO:0000259" key="3">
    <source>
        <dbReference type="Pfam" id="PF14383"/>
    </source>
</evidence>
<comment type="caution">
    <text evidence="4">The sequence shown here is derived from an EMBL/GenBank/DDBJ whole genome shotgun (WGS) entry which is preliminary data.</text>
</comment>
<evidence type="ECO:0000256" key="1">
    <source>
        <dbReference type="SAM" id="MobiDB-lite"/>
    </source>
</evidence>
<accession>A0AAV0EMB0</accession>
<feature type="region of interest" description="Disordered" evidence="1">
    <location>
        <begin position="694"/>
        <end position="714"/>
    </location>
</feature>
<sequence length="952" mass="106915">MEEPPRPRKFKRASVSFEGSIKAQEKITAPKPTHNSVCRYDSTANEDMFMIELGESASKRVIAKPVKSLIAKEMLIQVEPKIKEPSVIARLMGLDDIPSPQQFTREQRRPPDSFRQRKEQREAPRTMQMFVDQARRRNYTEHHQVNDLNEDLEASYISTRRYSSRWNTKPEHNTNMPEMAVIQQYQHKYLEAAHLSADEKLQNSKHFLDIQIDTSSSMYSRIAILKPATSANSQGTSILGKPGRCGSGHHDMKLPRRRDNAHLLHLQHPHGGHSSFKSPKIHVKGKSESIFPTRIVVLKPNCGKTHSDVASAQYRAEEKKPGTRLSFGTGKSGSAEINNSCKYAHDPSFYSKEARKIAKQITTRMRNSHGPSDARKDSNLVYSDIIGYATDESSCGVCESDSSNELDMLKPCLENLYCRTNRCKSLLTGTVESSVSKEATKRLSERWKMSQTCQDLETASRGSTLGEMLSLPNIETESERLDAMEETFDGKIGEKCTDAWEYPLGVSSRDAWKDGYISSKSRSLSPLGSQIQGMSTHQEVGPNSRKLRLRVRPNGLRSTDRSRNKSWDGSQSQVEEVSFSDKRSGRKKLRSGHRKGTGTKDTFQEAIFCKMMNSNAECNLSEKLHLPSAMTVSKSATSVVDLAMHTAHTGEAKVSESSFDIIQKSIFESNETLFPDQDASYIQESSVLLTVPSQCHLPESESSESSRDGHPSPVSVLEGLTFTEDSLSGSESLETVSAKINDLRMKIQQLKKKSPYCDADAAADYFNDFPQPEMLIVEEEKCTELSPSSWETSYISDVLMDSGFKESEPDALIATSHSLDFPLSPSTFENMEKKYSLKEGGTSVVISRHDRRLLFDRLNLALLEILQQYVDPCPWLQQRSVVDDLGCKRQPKVADALPRLLADQASLSNSDTSERILDREMCWLDVRVDINLIGKDVEKSIVDDLITEMLML</sequence>
<evidence type="ECO:0008006" key="6">
    <source>
        <dbReference type="Google" id="ProtNLM"/>
    </source>
</evidence>
<dbReference type="Pfam" id="PF14383">
    <property type="entry name" value="VARLMGL"/>
    <property type="match status" value="1"/>
</dbReference>
<evidence type="ECO:0000259" key="2">
    <source>
        <dbReference type="Pfam" id="PF14309"/>
    </source>
</evidence>
<dbReference type="EMBL" id="CAMAPF010000935">
    <property type="protein sequence ID" value="CAH9125194.1"/>
    <property type="molecule type" value="Genomic_DNA"/>
</dbReference>
<evidence type="ECO:0000313" key="4">
    <source>
        <dbReference type="EMBL" id="CAH9125194.1"/>
    </source>
</evidence>
<dbReference type="Proteomes" id="UP001152523">
    <property type="component" value="Unassembled WGS sequence"/>
</dbReference>
<reference evidence="4" key="1">
    <citation type="submission" date="2022-07" db="EMBL/GenBank/DDBJ databases">
        <authorList>
            <person name="Macas J."/>
            <person name="Novak P."/>
            <person name="Neumann P."/>
        </authorList>
    </citation>
    <scope>NUCLEOTIDE SEQUENCE</scope>
</reference>
<feature type="domain" description="DUF3741" evidence="3">
    <location>
        <begin position="79"/>
        <end position="100"/>
    </location>
</feature>
<dbReference type="InterPro" id="IPR025486">
    <property type="entry name" value="DUF4378"/>
</dbReference>
<evidence type="ECO:0000313" key="5">
    <source>
        <dbReference type="Proteomes" id="UP001152523"/>
    </source>
</evidence>
<feature type="region of interest" description="Disordered" evidence="1">
    <location>
        <begin position="521"/>
        <end position="598"/>
    </location>
</feature>
<keyword evidence="5" id="KW-1185">Reference proteome</keyword>
<feature type="domain" description="DUF4378" evidence="2">
    <location>
        <begin position="792"/>
        <end position="948"/>
    </location>
</feature>
<feature type="compositionally biased region" description="Basic and acidic residues" evidence="1">
    <location>
        <begin position="105"/>
        <end position="124"/>
    </location>
</feature>
<organism evidence="4 5">
    <name type="scientific">Cuscuta epithymum</name>
    <dbReference type="NCBI Taxonomy" id="186058"/>
    <lineage>
        <taxon>Eukaryota</taxon>
        <taxon>Viridiplantae</taxon>
        <taxon>Streptophyta</taxon>
        <taxon>Embryophyta</taxon>
        <taxon>Tracheophyta</taxon>
        <taxon>Spermatophyta</taxon>
        <taxon>Magnoliopsida</taxon>
        <taxon>eudicotyledons</taxon>
        <taxon>Gunneridae</taxon>
        <taxon>Pentapetalae</taxon>
        <taxon>asterids</taxon>
        <taxon>lamiids</taxon>
        <taxon>Solanales</taxon>
        <taxon>Convolvulaceae</taxon>
        <taxon>Cuscuteae</taxon>
        <taxon>Cuscuta</taxon>
        <taxon>Cuscuta subgen. Cuscuta</taxon>
    </lineage>
</organism>
<gene>
    <name evidence="4" type="ORF">CEPIT_LOCUS26564</name>
</gene>
<dbReference type="Pfam" id="PF14309">
    <property type="entry name" value="DUF4378"/>
    <property type="match status" value="1"/>
</dbReference>
<dbReference type="PANTHER" id="PTHR46836">
    <property type="entry name" value="AFADIN"/>
    <property type="match status" value="1"/>
</dbReference>
<dbReference type="PANTHER" id="PTHR46836:SF8">
    <property type="entry name" value="AFADIN"/>
    <property type="match status" value="1"/>
</dbReference>
<protein>
    <recommendedName>
        <fullName evidence="6">DUF4378 domain-containing protein</fullName>
    </recommendedName>
</protein>
<name>A0AAV0EMB0_9ASTE</name>
<feature type="region of interest" description="Disordered" evidence="1">
    <location>
        <begin position="98"/>
        <end position="125"/>
    </location>
</feature>
<feature type="compositionally biased region" description="Basic residues" evidence="1">
    <location>
        <begin position="584"/>
        <end position="597"/>
    </location>
</feature>
<proteinExistence type="predicted"/>